<reference evidence="12" key="1">
    <citation type="journal article" date="2017" name="Nat. Microbiol.">
        <title>Global analysis of biosynthetic gene clusters reveals vast potential of secondary metabolite production in Penicillium species.</title>
        <authorList>
            <person name="Nielsen J.C."/>
            <person name="Grijseels S."/>
            <person name="Prigent S."/>
            <person name="Ji B."/>
            <person name="Dainat J."/>
            <person name="Nielsen K.F."/>
            <person name="Frisvad J.C."/>
            <person name="Workman M."/>
            <person name="Nielsen J."/>
        </authorList>
    </citation>
    <scope>NUCLEOTIDE SEQUENCE [LARGE SCALE GENOMIC DNA]</scope>
    <source>
        <strain evidence="12">IBT 24891</strain>
    </source>
</reference>
<dbReference type="InterPro" id="IPR001394">
    <property type="entry name" value="Peptidase_C19_UCH"/>
</dbReference>
<comment type="catalytic activity">
    <reaction evidence="1">
        <text>Thiol-dependent hydrolysis of ester, thioester, amide, peptide and isopeptide bonds formed by the C-terminal Gly of ubiquitin (a 76-residue protein attached to proteins as an intracellular targeting signal).</text>
        <dbReference type="EC" id="3.4.19.12"/>
    </reaction>
</comment>
<dbReference type="Gene3D" id="3.90.70.10">
    <property type="entry name" value="Cysteine proteinases"/>
    <property type="match status" value="2"/>
</dbReference>
<dbReference type="GO" id="GO:0016579">
    <property type="term" value="P:protein deubiquitination"/>
    <property type="evidence" value="ECO:0007669"/>
    <property type="project" value="InterPro"/>
</dbReference>
<evidence type="ECO:0000313" key="12">
    <source>
        <dbReference type="Proteomes" id="UP000191285"/>
    </source>
</evidence>
<dbReference type="PANTHER" id="PTHR21646:SF24">
    <property type="entry name" value="UBIQUITIN CARBOXYL-TERMINAL HYDROLASE"/>
    <property type="match status" value="1"/>
</dbReference>
<evidence type="ECO:0000256" key="7">
    <source>
        <dbReference type="ARBA" id="ARBA00022807"/>
    </source>
</evidence>
<feature type="compositionally biased region" description="Low complexity" evidence="8">
    <location>
        <begin position="244"/>
        <end position="274"/>
    </location>
</feature>
<keyword evidence="12" id="KW-1185">Reference proteome</keyword>
<protein>
    <recommendedName>
        <fullName evidence="3">ubiquitinyl hydrolase 1</fullName>
        <ecNumber evidence="3">3.4.19.12</ecNumber>
    </recommendedName>
</protein>
<dbReference type="EC" id="3.4.19.12" evidence="3"/>
<gene>
    <name evidence="11" type="ORF">PENSTE_c006G06454</name>
</gene>
<dbReference type="PANTHER" id="PTHR21646">
    <property type="entry name" value="UBIQUITIN CARBOXYL-TERMINAL HYDROLASE"/>
    <property type="match status" value="1"/>
</dbReference>
<dbReference type="PROSITE" id="PS00973">
    <property type="entry name" value="USP_2"/>
    <property type="match status" value="1"/>
</dbReference>
<dbReference type="SUPFAM" id="SSF54001">
    <property type="entry name" value="Cysteine proteinases"/>
    <property type="match status" value="1"/>
</dbReference>
<dbReference type="GO" id="GO:0006508">
    <property type="term" value="P:proteolysis"/>
    <property type="evidence" value="ECO:0007669"/>
    <property type="project" value="UniProtKB-KW"/>
</dbReference>
<evidence type="ECO:0000256" key="3">
    <source>
        <dbReference type="ARBA" id="ARBA00012759"/>
    </source>
</evidence>
<dbReference type="Gene3D" id="3.30.2230.10">
    <property type="entry name" value="DUSP-like"/>
    <property type="match status" value="1"/>
</dbReference>
<feature type="region of interest" description="Disordered" evidence="8">
    <location>
        <begin position="223"/>
        <end position="364"/>
    </location>
</feature>
<evidence type="ECO:0000259" key="9">
    <source>
        <dbReference type="PROSITE" id="PS50235"/>
    </source>
</evidence>
<dbReference type="PROSITE" id="PS50235">
    <property type="entry name" value="USP_3"/>
    <property type="match status" value="1"/>
</dbReference>
<keyword evidence="4" id="KW-0645">Protease</keyword>
<feature type="region of interest" description="Disordered" evidence="8">
    <location>
        <begin position="1063"/>
        <end position="1089"/>
    </location>
</feature>
<feature type="compositionally biased region" description="Basic and acidic residues" evidence="8">
    <location>
        <begin position="1137"/>
        <end position="1146"/>
    </location>
</feature>
<dbReference type="CDD" id="cd02674">
    <property type="entry name" value="Peptidase_C19R"/>
    <property type="match status" value="1"/>
</dbReference>
<feature type="compositionally biased region" description="Polar residues" evidence="8">
    <location>
        <begin position="320"/>
        <end position="330"/>
    </location>
</feature>
<feature type="region of interest" description="Disordered" evidence="8">
    <location>
        <begin position="1133"/>
        <end position="1175"/>
    </location>
</feature>
<dbReference type="GO" id="GO:0004843">
    <property type="term" value="F:cysteine-type deubiquitinase activity"/>
    <property type="evidence" value="ECO:0007669"/>
    <property type="project" value="UniProtKB-EC"/>
</dbReference>
<feature type="compositionally biased region" description="Basic and acidic residues" evidence="8">
    <location>
        <begin position="145"/>
        <end position="154"/>
    </location>
</feature>
<dbReference type="Pfam" id="PF00443">
    <property type="entry name" value="UCH"/>
    <property type="match status" value="1"/>
</dbReference>
<accession>A0A1V6TGA9</accession>
<keyword evidence="7" id="KW-0788">Thiol protease</keyword>
<feature type="compositionally biased region" description="Polar residues" evidence="8">
    <location>
        <begin position="1428"/>
        <end position="1437"/>
    </location>
</feature>
<feature type="region of interest" description="Disordered" evidence="8">
    <location>
        <begin position="1400"/>
        <end position="1555"/>
    </location>
</feature>
<organism evidence="11 12">
    <name type="scientific">Penicillium steckii</name>
    <dbReference type="NCBI Taxonomy" id="303698"/>
    <lineage>
        <taxon>Eukaryota</taxon>
        <taxon>Fungi</taxon>
        <taxon>Dikarya</taxon>
        <taxon>Ascomycota</taxon>
        <taxon>Pezizomycotina</taxon>
        <taxon>Eurotiomycetes</taxon>
        <taxon>Eurotiomycetidae</taxon>
        <taxon>Eurotiales</taxon>
        <taxon>Aspergillaceae</taxon>
        <taxon>Penicillium</taxon>
    </lineage>
</organism>
<keyword evidence="5" id="KW-0833">Ubl conjugation pathway</keyword>
<dbReference type="STRING" id="303698.A0A1V6TGA9"/>
<evidence type="ECO:0000259" key="10">
    <source>
        <dbReference type="PROSITE" id="PS51283"/>
    </source>
</evidence>
<dbReference type="InterPro" id="IPR006615">
    <property type="entry name" value="Pept_C19_DUSP"/>
</dbReference>
<dbReference type="Pfam" id="PF06337">
    <property type="entry name" value="DUSP"/>
    <property type="match status" value="1"/>
</dbReference>
<feature type="region of interest" description="Disordered" evidence="8">
    <location>
        <begin position="126"/>
        <end position="154"/>
    </location>
</feature>
<evidence type="ECO:0000256" key="1">
    <source>
        <dbReference type="ARBA" id="ARBA00000707"/>
    </source>
</evidence>
<feature type="region of interest" description="Disordered" evidence="8">
    <location>
        <begin position="403"/>
        <end position="427"/>
    </location>
</feature>
<evidence type="ECO:0000313" key="11">
    <source>
        <dbReference type="EMBL" id="OQE25301.1"/>
    </source>
</evidence>
<feature type="domain" description="DUSP" evidence="10">
    <location>
        <begin position="364"/>
        <end position="487"/>
    </location>
</feature>
<dbReference type="OrthoDB" id="952271at2759"/>
<evidence type="ECO:0000256" key="8">
    <source>
        <dbReference type="SAM" id="MobiDB-lite"/>
    </source>
</evidence>
<dbReference type="SMART" id="SM00695">
    <property type="entry name" value="DUSP"/>
    <property type="match status" value="1"/>
</dbReference>
<feature type="compositionally biased region" description="Basic and acidic residues" evidence="8">
    <location>
        <begin position="407"/>
        <end position="417"/>
    </location>
</feature>
<dbReference type="InterPro" id="IPR035927">
    <property type="entry name" value="DUSP-like_sf"/>
</dbReference>
<feature type="compositionally biased region" description="Low complexity" evidence="8">
    <location>
        <begin position="302"/>
        <end position="314"/>
    </location>
</feature>
<feature type="compositionally biased region" description="Low complexity" evidence="8">
    <location>
        <begin position="687"/>
        <end position="699"/>
    </location>
</feature>
<proteinExistence type="inferred from homology"/>
<evidence type="ECO:0000256" key="4">
    <source>
        <dbReference type="ARBA" id="ARBA00022670"/>
    </source>
</evidence>
<dbReference type="InterPro" id="IPR018200">
    <property type="entry name" value="USP_CS"/>
</dbReference>
<evidence type="ECO:0000256" key="5">
    <source>
        <dbReference type="ARBA" id="ARBA00022786"/>
    </source>
</evidence>
<evidence type="ECO:0000256" key="2">
    <source>
        <dbReference type="ARBA" id="ARBA00009085"/>
    </source>
</evidence>
<dbReference type="InterPro" id="IPR038765">
    <property type="entry name" value="Papain-like_cys_pep_sf"/>
</dbReference>
<feature type="compositionally biased region" description="Basic and acidic residues" evidence="8">
    <location>
        <begin position="69"/>
        <end position="78"/>
    </location>
</feature>
<feature type="domain" description="USP" evidence="9">
    <location>
        <begin position="723"/>
        <end position="1392"/>
    </location>
</feature>
<feature type="region of interest" description="Disordered" evidence="8">
    <location>
        <begin position="682"/>
        <end position="725"/>
    </location>
</feature>
<dbReference type="Proteomes" id="UP000191285">
    <property type="component" value="Unassembled WGS sequence"/>
</dbReference>
<keyword evidence="6" id="KW-0378">Hydrolase</keyword>
<dbReference type="EMBL" id="MLKD01000006">
    <property type="protein sequence ID" value="OQE25301.1"/>
    <property type="molecule type" value="Genomic_DNA"/>
</dbReference>
<feature type="compositionally biased region" description="Basic and acidic residues" evidence="8">
    <location>
        <begin position="1544"/>
        <end position="1555"/>
    </location>
</feature>
<sequence>MTTERDYEKAYSLERLQAATRIFLRQRRGAGGGSKYAECLIKGPYLLRKHDSKERCNIGTTWVDSDSDDNYHPYQDRPSRKRKRAGKFGRELKKRAKNAGVEASVQIDTGLTETLSFAEQDTLVLQHGPREDRSDSTELVNPNALDKEERPRSVDPAEDDLHLFAWGDIFTFASPLGWLPSTFIILSSTGKFSISLWVSRFKNIFRLQKYLIEQYDELLATTSPTKRRKVSPSSPGEARRHPQSGSPAPSLPSNSLSSRRAPSSTSASSSTSTSPEPPRYVPAHLQSHVPGTRSHHNGARSPTPATATAGLTLTSEHSDMPTSNGENRSPSPGVKRPASEVVDSEPEGGASTQTMNGGAGEGRPSIDEQIAQVQATMTPPLKDRQQGYVVSMNWLKTVLARSSSHSEQVDEASKETELGPVDNSDLVLDVGPTNNKFKDEKGDTFIPLRPGLKQGEDFEVLPQEGWDKIKTWYGLADQSPVIVRYAHNTNLRGEDENIEYELNPQIYTVYKLTNPSVGFNPKMLKEKTRHPAKILAHANKNFQKWLKEAKKETGIDKSTKVRVWKVAGSIPSASASAATTPAVSRTVSPAPPSGFLATSKHLIVDPNAFLSLSEGTERELIDEQIKDQTDNPKYNGNMSLRMAGLVGTDVVILEEQAGKNGKWASEVVAKKLQANGLSVEKPKKELSSLATKATTSSNSGRSTPAQEPKPERGRPRGPPMGKTGLDNLGNTCYMNAATQCLRNVEELTCYFLSGKHKSELNFDNPLGFRGQLASAYGALLGQIHRQPPPPFVDPRKFRNVIKRTHPFMDSYEQQDSQEYLMALMDGVAEDLNRIVKKPAVEKPDSTDEMVTNREALEQFAAKSWELYKVRNDSVMTDLFAGMYKSTLHCPNCEKVSISFDPFINLTLPIPNRQVIFREVIVQKIEQAPVRLIVEIDASQSLLALKKEVAKRSGVNQNRLIGGEVYNGTFYQYLNQTGRSFRDANLKSEDEVLFMEVDGPVQDRLVVPVFNRYHSGTNNNNGKPRYSPFALPFMITLSEEETRDIEVIYSKVLKQVAGMTTRDILNEKEPVSEQTGSDNQTDEENQSASHPLAGQISQNLLRLFDLKVLTPPPHEKELPLGRSLDNSRDYAPLVSRLPAEKTEKETESTSDGSADDNSDASSEAEAPQSPVSEVAEDVNLINATEGLIIDWNDDAKDALFGGDKADGDDIRGKATYSKPELLSDPEIMKRKSEWDSRRTKGVSLDECLDEFGKEEILEEQESWFCPRCKTHTRAKKKFDLWSTPDVLVVHLKRFCVINRWRRMKLDTLVDFPLEELDLSKYITGPDDGKPLKYDLIGVDNHSGSMNGGHYTAYCKNFEDGRWYDYNDSSVYDIDNTKSRVVSSRAYLLFYRRRSSEPLGGPVISDIVKNYKNPPASDDESEQKPDQGQRLGSTEQNGVSRDPNMSSSDESEPEEPSQMSLLSQGPSWSFGAMTVPNRPSDDDDKAAGGGDDLFGDDDSNVAVGSENGDRMEGLRSGATSDQDVSFEDVPPLQNDASDDELPVMELRVDENDKMTDV</sequence>
<dbReference type="PROSITE" id="PS51283">
    <property type="entry name" value="DUSP"/>
    <property type="match status" value="1"/>
</dbReference>
<dbReference type="SUPFAM" id="SSF143791">
    <property type="entry name" value="DUSP-like"/>
    <property type="match status" value="1"/>
</dbReference>
<evidence type="ECO:0000256" key="6">
    <source>
        <dbReference type="ARBA" id="ARBA00022801"/>
    </source>
</evidence>
<comment type="similarity">
    <text evidence="2">Belongs to the peptidase C19 family.</text>
</comment>
<feature type="region of interest" description="Disordered" evidence="8">
    <location>
        <begin position="67"/>
        <end position="86"/>
    </location>
</feature>
<dbReference type="InterPro" id="IPR050185">
    <property type="entry name" value="Ub_carboxyl-term_hydrolase"/>
</dbReference>
<dbReference type="InterPro" id="IPR028889">
    <property type="entry name" value="USP"/>
</dbReference>
<name>A0A1V6TGA9_9EURO</name>
<comment type="caution">
    <text evidence="11">The sequence shown here is derived from an EMBL/GenBank/DDBJ whole genome shotgun (WGS) entry which is preliminary data.</text>
</comment>